<evidence type="ECO:0000313" key="1">
    <source>
        <dbReference type="EMBL" id="MBX38709.1"/>
    </source>
</evidence>
<proteinExistence type="predicted"/>
<protein>
    <submittedName>
        <fullName evidence="1">Uncharacterized protein</fullName>
    </submittedName>
</protein>
<dbReference type="AlphaFoldDB" id="A0A2P2N8A1"/>
<accession>A0A2P2N8A1</accession>
<sequence>MSALMVYGPFFKIEFNCFT</sequence>
<reference evidence="1" key="1">
    <citation type="submission" date="2018-02" db="EMBL/GenBank/DDBJ databases">
        <title>Rhizophora mucronata_Transcriptome.</title>
        <authorList>
            <person name="Meera S.P."/>
            <person name="Sreeshan A."/>
            <person name="Augustine A."/>
        </authorList>
    </citation>
    <scope>NUCLEOTIDE SEQUENCE</scope>
    <source>
        <tissue evidence="1">Leaf</tissue>
    </source>
</reference>
<organism evidence="1">
    <name type="scientific">Rhizophora mucronata</name>
    <name type="common">Asiatic mangrove</name>
    <dbReference type="NCBI Taxonomy" id="61149"/>
    <lineage>
        <taxon>Eukaryota</taxon>
        <taxon>Viridiplantae</taxon>
        <taxon>Streptophyta</taxon>
        <taxon>Embryophyta</taxon>
        <taxon>Tracheophyta</taxon>
        <taxon>Spermatophyta</taxon>
        <taxon>Magnoliopsida</taxon>
        <taxon>eudicotyledons</taxon>
        <taxon>Gunneridae</taxon>
        <taxon>Pentapetalae</taxon>
        <taxon>rosids</taxon>
        <taxon>fabids</taxon>
        <taxon>Malpighiales</taxon>
        <taxon>Rhizophoraceae</taxon>
        <taxon>Rhizophora</taxon>
    </lineage>
</organism>
<name>A0A2P2N8A1_RHIMU</name>
<dbReference type="EMBL" id="GGEC01058225">
    <property type="protein sequence ID" value="MBX38709.1"/>
    <property type="molecule type" value="Transcribed_RNA"/>
</dbReference>